<evidence type="ECO:0000313" key="3">
    <source>
        <dbReference type="Proteomes" id="UP000502681"/>
    </source>
</evidence>
<gene>
    <name evidence="2" type="ORF">E2566_17650</name>
</gene>
<dbReference type="Pfam" id="PF15956">
    <property type="entry name" value="DUF4760"/>
    <property type="match status" value="1"/>
</dbReference>
<keyword evidence="1" id="KW-1133">Transmembrane helix</keyword>
<keyword evidence="1" id="KW-0472">Membrane</keyword>
<dbReference type="InterPro" id="IPR031876">
    <property type="entry name" value="DUF4760"/>
</dbReference>
<sequence length="245" mass="29364">MDLIFLTTQSLPQNVSFIDWLLKNLPAATPIIALSATVIAYFGYRRQRRLHQEKLSYDFESFYQNDKELKEHRENLNTLFKKHRREKLDLKVFANLDSENDYGKSIMFVLNNWEKCAHAIKEELLDEDYLYNVFHIVALRAYTLLEGYIDARRKLPGNSDAYLNYRWLAERWKLKRLIEEEKNDTKDLEDLVMKASTLCFKTKKNKENGVKYKTKDLKKAYNELTLINKKKGFIQWIRYLLLQKF</sequence>
<accession>A0ABX6L896</accession>
<keyword evidence="1" id="KW-0812">Transmembrane</keyword>
<feature type="transmembrane region" description="Helical" evidence="1">
    <location>
        <begin position="25"/>
        <end position="44"/>
    </location>
</feature>
<organism evidence="2 3">
    <name type="scientific">Pectobacterium punjabense</name>
    <dbReference type="NCBI Taxonomy" id="2108399"/>
    <lineage>
        <taxon>Bacteria</taxon>
        <taxon>Pseudomonadati</taxon>
        <taxon>Pseudomonadota</taxon>
        <taxon>Gammaproteobacteria</taxon>
        <taxon>Enterobacterales</taxon>
        <taxon>Pectobacteriaceae</taxon>
        <taxon>Pectobacterium</taxon>
    </lineage>
</organism>
<proteinExistence type="predicted"/>
<reference evidence="2 3" key="1">
    <citation type="submission" date="2019-04" db="EMBL/GenBank/DDBJ databases">
        <title>Whole Genome Sequencing of Pectobacterium punjabense SS95.</title>
        <authorList>
            <person name="Sarfraz S."/>
            <person name="Oulghazi S."/>
            <person name="Roques C."/>
            <person name="Vandecasteele C."/>
            <person name="Faure D."/>
        </authorList>
    </citation>
    <scope>NUCLEOTIDE SEQUENCE [LARGE SCALE GENOMIC DNA]</scope>
    <source>
        <strain evidence="2 3">SS95</strain>
    </source>
</reference>
<keyword evidence="3" id="KW-1185">Reference proteome</keyword>
<name>A0ABX6L896_9GAMM</name>
<dbReference type="Proteomes" id="UP000502681">
    <property type="component" value="Chromosome"/>
</dbReference>
<protein>
    <submittedName>
        <fullName evidence="2">DUF4760 domain-containing protein</fullName>
    </submittedName>
</protein>
<evidence type="ECO:0000256" key="1">
    <source>
        <dbReference type="SAM" id="Phobius"/>
    </source>
</evidence>
<dbReference type="EMBL" id="CP038498">
    <property type="protein sequence ID" value="QJA22570.1"/>
    <property type="molecule type" value="Genomic_DNA"/>
</dbReference>
<evidence type="ECO:0000313" key="2">
    <source>
        <dbReference type="EMBL" id="QJA22570.1"/>
    </source>
</evidence>